<evidence type="ECO:0000313" key="10">
    <source>
        <dbReference type="EMBL" id="EIE84923.1"/>
    </source>
</evidence>
<evidence type="ECO:0000256" key="2">
    <source>
        <dbReference type="ARBA" id="ARBA00009085"/>
    </source>
</evidence>
<name>I1C8Z3_RHIO9</name>
<dbReference type="SUPFAM" id="SSF49599">
    <property type="entry name" value="TRAF domain-like"/>
    <property type="match status" value="1"/>
</dbReference>
<dbReference type="PANTHER" id="PTHR24006">
    <property type="entry name" value="UBIQUITIN CARBOXYL-TERMINAL HYDROLASE"/>
    <property type="match status" value="1"/>
</dbReference>
<dbReference type="InParanoid" id="I1C8Z3"/>
<dbReference type="InterPro" id="IPR029346">
    <property type="entry name" value="USP_C"/>
</dbReference>
<accession>I1C8Z3</accession>
<dbReference type="Gene3D" id="2.60.210.10">
    <property type="entry name" value="Apoptosis, Tumor Necrosis Factor Receptor Associated Protein 2, Chain A"/>
    <property type="match status" value="1"/>
</dbReference>
<dbReference type="AlphaFoldDB" id="I1C8Z3"/>
<evidence type="ECO:0000256" key="3">
    <source>
        <dbReference type="ARBA" id="ARBA00012759"/>
    </source>
</evidence>
<dbReference type="MEROPS" id="C19.A59"/>
<evidence type="ECO:0000259" key="9">
    <source>
        <dbReference type="PROSITE" id="PS50235"/>
    </source>
</evidence>
<dbReference type="PROSITE" id="PS50235">
    <property type="entry name" value="USP_3"/>
    <property type="match status" value="1"/>
</dbReference>
<keyword evidence="4" id="KW-0645">Protease</keyword>
<dbReference type="Gene3D" id="3.10.20.90">
    <property type="entry name" value="Phosphatidylinositol 3-kinase Catalytic Subunit, Chain A, domain 1"/>
    <property type="match status" value="1"/>
</dbReference>
<dbReference type="CDD" id="cd02659">
    <property type="entry name" value="peptidase_C19C"/>
    <property type="match status" value="1"/>
</dbReference>
<evidence type="ECO:0000259" key="8">
    <source>
        <dbReference type="PROSITE" id="PS50144"/>
    </source>
</evidence>
<evidence type="ECO:0000256" key="4">
    <source>
        <dbReference type="ARBA" id="ARBA00022670"/>
    </source>
</evidence>
<dbReference type="RefSeq" id="XP_067520319.1">
    <property type="nucleotide sequence ID" value="XM_067664218.1"/>
</dbReference>
<dbReference type="InterPro" id="IPR038765">
    <property type="entry name" value="Papain-like_cys_pep_sf"/>
</dbReference>
<dbReference type="SMART" id="SM00061">
    <property type="entry name" value="MATH"/>
    <property type="match status" value="1"/>
</dbReference>
<keyword evidence="6" id="KW-0378">Hydrolase</keyword>
<dbReference type="Pfam" id="PF12436">
    <property type="entry name" value="USP7_ICP0_bdg"/>
    <property type="match status" value="1"/>
</dbReference>
<comment type="similarity">
    <text evidence="2">Belongs to the peptidase C19 family.</text>
</comment>
<organism evidence="10 11">
    <name type="scientific">Rhizopus delemar (strain RA 99-880 / ATCC MYA-4621 / FGSC 9543 / NRRL 43880)</name>
    <name type="common">Mucormycosis agent</name>
    <name type="synonym">Rhizopus arrhizus var. delemar</name>
    <dbReference type="NCBI Taxonomy" id="246409"/>
    <lineage>
        <taxon>Eukaryota</taxon>
        <taxon>Fungi</taxon>
        <taxon>Fungi incertae sedis</taxon>
        <taxon>Mucoromycota</taxon>
        <taxon>Mucoromycotina</taxon>
        <taxon>Mucoromycetes</taxon>
        <taxon>Mucorales</taxon>
        <taxon>Mucorineae</taxon>
        <taxon>Rhizopodaceae</taxon>
        <taxon>Rhizopus</taxon>
    </lineage>
</organism>
<evidence type="ECO:0000313" key="11">
    <source>
        <dbReference type="Proteomes" id="UP000009138"/>
    </source>
</evidence>
<dbReference type="GO" id="GO:0006508">
    <property type="term" value="P:proteolysis"/>
    <property type="evidence" value="ECO:0007669"/>
    <property type="project" value="UniProtKB-KW"/>
</dbReference>
<dbReference type="InterPro" id="IPR008974">
    <property type="entry name" value="TRAF-like"/>
</dbReference>
<dbReference type="PROSITE" id="PS00973">
    <property type="entry name" value="USP_2"/>
    <property type="match status" value="1"/>
</dbReference>
<dbReference type="GO" id="GO:0031647">
    <property type="term" value="P:regulation of protein stability"/>
    <property type="evidence" value="ECO:0007669"/>
    <property type="project" value="TreeGrafter"/>
</dbReference>
<dbReference type="InterPro" id="IPR002083">
    <property type="entry name" value="MATH/TRAF_dom"/>
</dbReference>
<keyword evidence="5" id="KW-0833">Ubl conjugation pathway</keyword>
<dbReference type="Proteomes" id="UP000009138">
    <property type="component" value="Unassembled WGS sequence"/>
</dbReference>
<feature type="domain" description="MATH" evidence="8">
    <location>
        <begin position="38"/>
        <end position="168"/>
    </location>
</feature>
<dbReference type="Pfam" id="PF22486">
    <property type="entry name" value="MATH_2"/>
    <property type="match status" value="1"/>
</dbReference>
<dbReference type="STRING" id="246409.I1C8Z3"/>
<dbReference type="InterPro" id="IPR001394">
    <property type="entry name" value="Peptidase_C19_UCH"/>
</dbReference>
<evidence type="ECO:0000256" key="7">
    <source>
        <dbReference type="ARBA" id="ARBA00022807"/>
    </source>
</evidence>
<keyword evidence="7" id="KW-0788">Thiol protease</keyword>
<dbReference type="eggNOG" id="KOG1863">
    <property type="taxonomic scope" value="Eukaryota"/>
</dbReference>
<reference evidence="10 11" key="1">
    <citation type="journal article" date="2009" name="PLoS Genet.">
        <title>Genomic analysis of the basal lineage fungus Rhizopus oryzae reveals a whole-genome duplication.</title>
        <authorList>
            <person name="Ma L.-J."/>
            <person name="Ibrahim A.S."/>
            <person name="Skory C."/>
            <person name="Grabherr M.G."/>
            <person name="Burger G."/>
            <person name="Butler M."/>
            <person name="Elias M."/>
            <person name="Idnurm A."/>
            <person name="Lang B.F."/>
            <person name="Sone T."/>
            <person name="Abe A."/>
            <person name="Calvo S.E."/>
            <person name="Corrochano L.M."/>
            <person name="Engels R."/>
            <person name="Fu J."/>
            <person name="Hansberg W."/>
            <person name="Kim J.-M."/>
            <person name="Kodira C.D."/>
            <person name="Koehrsen M.J."/>
            <person name="Liu B."/>
            <person name="Miranda-Saavedra D."/>
            <person name="O'Leary S."/>
            <person name="Ortiz-Castellanos L."/>
            <person name="Poulter R."/>
            <person name="Rodriguez-Romero J."/>
            <person name="Ruiz-Herrera J."/>
            <person name="Shen Y.-Q."/>
            <person name="Zeng Q."/>
            <person name="Galagan J."/>
            <person name="Birren B.W."/>
            <person name="Cuomo C.A."/>
            <person name="Wickes B.L."/>
        </authorList>
    </citation>
    <scope>NUCLEOTIDE SEQUENCE [LARGE SCALE GENOMIC DNA]</scope>
    <source>
        <strain evidence="11">RA 99-880 / ATCC MYA-4621 / FGSC 9543 / NRRL 43880</strain>
    </source>
</reference>
<dbReference type="GO" id="GO:0005634">
    <property type="term" value="C:nucleus"/>
    <property type="evidence" value="ECO:0007669"/>
    <property type="project" value="TreeGrafter"/>
</dbReference>
<dbReference type="OMA" id="INAKKHY"/>
<keyword evidence="11" id="KW-1185">Reference proteome</keyword>
<dbReference type="PANTHER" id="PTHR24006:SF644">
    <property type="entry name" value="UBIQUITIN CARBOXYL-TERMINAL HYDROLASE 7"/>
    <property type="match status" value="1"/>
</dbReference>
<dbReference type="SUPFAM" id="SSF54001">
    <property type="entry name" value="Cysteine proteinases"/>
    <property type="match status" value="1"/>
</dbReference>
<dbReference type="InterPro" id="IPR018200">
    <property type="entry name" value="USP_CS"/>
</dbReference>
<dbReference type="OrthoDB" id="289038at2759"/>
<dbReference type="Gene3D" id="3.90.70.10">
    <property type="entry name" value="Cysteine proteinases"/>
    <property type="match status" value="1"/>
</dbReference>
<dbReference type="GO" id="GO:0016579">
    <property type="term" value="P:protein deubiquitination"/>
    <property type="evidence" value="ECO:0007669"/>
    <property type="project" value="InterPro"/>
</dbReference>
<dbReference type="InterPro" id="IPR024729">
    <property type="entry name" value="USP7_ICP0-binding_dom"/>
</dbReference>
<dbReference type="EC" id="3.4.19.12" evidence="3"/>
<evidence type="ECO:0000256" key="6">
    <source>
        <dbReference type="ARBA" id="ARBA00022801"/>
    </source>
</evidence>
<comment type="catalytic activity">
    <reaction evidence="1">
        <text>Thiol-dependent hydrolysis of ester, thioester, amide, peptide and isopeptide bonds formed by the C-terminal Gly of ubiquitin (a 76-residue protein attached to proteins as an intracellular targeting signal).</text>
        <dbReference type="EC" id="3.4.19.12"/>
    </reaction>
</comment>
<dbReference type="PROSITE" id="PS50144">
    <property type="entry name" value="MATH"/>
    <property type="match status" value="1"/>
</dbReference>
<sequence length="944" mass="110116">MNSKLKTEITVPKYTLPNDFQAIADQCMPFTQEEALGTYCSTWRINNWSDLENRVKGPVFETEGLKWSLLLFPNGNNQNDVVSTYLELSSSLEEDCQEDFHACAQFLICISNPDDPSCYITHAAQHRFSKLEADWGFTGFISHKELKEGINDKPGFLVNDTVVLTTIVRLIKDQTGVLWHNFIKLAVYQIPTDNDEPCNSIALALQRLFFNLQFSNYAVSTTEVTRSFGWNTVDAFMQRDVQEFNRLLQDNLERKMKGTPAEDSIKRLFVGKMKSYIKCINVEYESSRSEDYYDIQLNVKNCKNLEESFRNYIEVETLEGENKYMAEGYGLQDAKKGVIFESFPPVLHLQLKRFEYDMMRDAMFKINDRHEFPPVIDLEPYLSDTANRSTSHRYALHGVLVHTGDSSGGHYFAFVRPTIEDKWFRFDDDRVTPALLREVLEDNYGGEMLNTHPKLRNVKRSTNAYMLVYIRESMREEILKEVTIDDIPDHLSENHFYMNTGPDFVQVFEDDKDSSRTAAIRTVRKDMTLKMFIEEIAKELNTSSDCFRFWILLNRENQTVRLGIALEQTEENFTATIDPLTGLPLFHDTNADDILIFIKLFDQGSQTLRGIGKLYINVDHPIYSIEDAEVDNETIELVDRNDTFDEHDVYSGDIFCVERQLTPEQNNYADDFDLILRTDMQYSEIVYRLGKFINCNPLNLRLMTPDIYGNPRSTIHPIEDLTLWDIIQTMPNTGDSWRLFFDVLTMSLSEFEKKKLVKLNICYPKLNQVNYTEFIVKKNAQLLDINAELQDKLEVTGQEIRFFTVENHKLKEDLSLNQIVPEDTLIYAELVPQEELKKGEEDFYISVYHYQRDLAKTHSVPFRFLVIKDEPFKDTKKRLQERTGLEDKEWNKVKFNIVSKFISNIKEDEYVLSDHKFTKDEALGLDHYDTTQQQYSEKGLFIKE</sequence>
<dbReference type="GO" id="GO:0005829">
    <property type="term" value="C:cytosol"/>
    <property type="evidence" value="ECO:0007669"/>
    <property type="project" value="TreeGrafter"/>
</dbReference>
<dbReference type="Pfam" id="PF00443">
    <property type="entry name" value="UCH"/>
    <property type="match status" value="1"/>
</dbReference>
<dbReference type="InterPro" id="IPR028889">
    <property type="entry name" value="USP"/>
</dbReference>
<proteinExistence type="inferred from homology"/>
<dbReference type="EMBL" id="CH476738">
    <property type="protein sequence ID" value="EIE84923.1"/>
    <property type="molecule type" value="Genomic_DNA"/>
</dbReference>
<protein>
    <recommendedName>
        <fullName evidence="3">ubiquitinyl hydrolase 1</fullName>
        <ecNumber evidence="3">3.4.19.12</ecNumber>
    </recommendedName>
</protein>
<dbReference type="GeneID" id="93616599"/>
<evidence type="ECO:0000256" key="1">
    <source>
        <dbReference type="ARBA" id="ARBA00000707"/>
    </source>
</evidence>
<feature type="domain" description="USP" evidence="9">
    <location>
        <begin position="148"/>
        <end position="472"/>
    </location>
</feature>
<dbReference type="InterPro" id="IPR050164">
    <property type="entry name" value="Peptidase_C19"/>
</dbReference>
<gene>
    <name evidence="10" type="ORF">RO3G_09633</name>
</gene>
<evidence type="ECO:0000256" key="5">
    <source>
        <dbReference type="ARBA" id="ARBA00022786"/>
    </source>
</evidence>
<dbReference type="VEuPathDB" id="FungiDB:RO3G_09633"/>
<dbReference type="GO" id="GO:0004843">
    <property type="term" value="F:cysteine-type deubiquitinase activity"/>
    <property type="evidence" value="ECO:0007669"/>
    <property type="project" value="UniProtKB-EC"/>
</dbReference>
<dbReference type="Pfam" id="PF14533">
    <property type="entry name" value="USP7_C2"/>
    <property type="match status" value="1"/>
</dbReference>